<keyword evidence="3" id="KW-1185">Reference proteome</keyword>
<keyword evidence="1" id="KW-0732">Signal</keyword>
<feature type="chain" id="PRO_5003078433" evidence="1">
    <location>
        <begin position="24"/>
        <end position="238"/>
    </location>
</feature>
<name>D5V6A9_ARCNC</name>
<dbReference type="OrthoDB" id="5349162at2"/>
<proteinExistence type="predicted"/>
<dbReference type="HOGENOM" id="CLU_1163984_0_0_7"/>
<dbReference type="PANTHER" id="PTHR37841:SF1">
    <property type="entry name" value="DUF3298 DOMAIN-CONTAINING PROTEIN"/>
    <property type="match status" value="1"/>
</dbReference>
<accession>D5V6A9</accession>
<dbReference type="Pfam" id="PF14903">
    <property type="entry name" value="WG_beta_rep"/>
    <property type="match status" value="3"/>
</dbReference>
<dbReference type="Proteomes" id="UP000000939">
    <property type="component" value="Chromosome"/>
</dbReference>
<dbReference type="PROSITE" id="PS51257">
    <property type="entry name" value="PROKAR_LIPOPROTEIN"/>
    <property type="match status" value="1"/>
</dbReference>
<dbReference type="SUPFAM" id="SSF69360">
    <property type="entry name" value="Cell wall binding repeat"/>
    <property type="match status" value="1"/>
</dbReference>
<dbReference type="InterPro" id="IPR032774">
    <property type="entry name" value="WG_beta_rep"/>
</dbReference>
<protein>
    <submittedName>
        <fullName evidence="2">KWG Leptospira repeat protein</fullName>
    </submittedName>
</protein>
<dbReference type="PANTHER" id="PTHR37841">
    <property type="entry name" value="GLR2918 PROTEIN"/>
    <property type="match status" value="1"/>
</dbReference>
<gene>
    <name evidence="2" type="ordered locus">Arnit_2530</name>
</gene>
<sequence length="238" mass="28035" precursor="true">MKKLCLLSLVIMTSILIMGCSSKDNSVLVMKDNKYMILQEKDKFNTNKVYEDANPFASANEKNKDDEYYSIVNYDNKYGIINDKNQFLLEPKYDYISKLYNDFFIVKENDKYGYVNKNFKVVQKPVYLDAKEFMDGVAFVQFPNNKWGCISNDMKVLLEGKYDEIFPVVNSYARTELNDKWGFINKKCEVIIEPKYDYVNNFYSKFTKVVLNKKVGYINEKGEEIVKPDFEFGQRFGY</sequence>
<organism evidence="2 3">
    <name type="scientific">Arcobacter nitrofigilis (strain ATCC 33309 / DSM 7299 / CCUG 15893 / LMG 7604 / NCTC 12251 / CI)</name>
    <name type="common">Campylobacter nitrofigilis</name>
    <dbReference type="NCBI Taxonomy" id="572480"/>
    <lineage>
        <taxon>Bacteria</taxon>
        <taxon>Pseudomonadati</taxon>
        <taxon>Campylobacterota</taxon>
        <taxon>Epsilonproteobacteria</taxon>
        <taxon>Campylobacterales</taxon>
        <taxon>Arcobacteraceae</taxon>
        <taxon>Arcobacter</taxon>
    </lineage>
</organism>
<dbReference type="EMBL" id="CP001999">
    <property type="protein sequence ID" value="ADG94179.1"/>
    <property type="molecule type" value="Genomic_DNA"/>
</dbReference>
<feature type="signal peptide" evidence="1">
    <location>
        <begin position="1"/>
        <end position="23"/>
    </location>
</feature>
<dbReference type="KEGG" id="ant:Arnit_2530"/>
<evidence type="ECO:0000313" key="2">
    <source>
        <dbReference type="EMBL" id="ADG94179.1"/>
    </source>
</evidence>
<reference evidence="2 3" key="1">
    <citation type="journal article" date="2010" name="Stand. Genomic Sci.">
        <title>Complete genome sequence of Arcobacter nitrofigilis type strain (CI).</title>
        <authorList>
            <person name="Pati A."/>
            <person name="Gronow S."/>
            <person name="Lapidus A."/>
            <person name="Copeland A."/>
            <person name="Glavina Del Rio T."/>
            <person name="Nolan M."/>
            <person name="Lucas S."/>
            <person name="Tice H."/>
            <person name="Cheng J.F."/>
            <person name="Han C."/>
            <person name="Chertkov O."/>
            <person name="Bruce D."/>
            <person name="Tapia R."/>
            <person name="Goodwin L."/>
            <person name="Pitluck S."/>
            <person name="Liolios K."/>
            <person name="Ivanova N."/>
            <person name="Mavromatis K."/>
            <person name="Chen A."/>
            <person name="Palaniappan K."/>
            <person name="Land M."/>
            <person name="Hauser L."/>
            <person name="Chang Y.J."/>
            <person name="Jeffries C.D."/>
            <person name="Detter J.C."/>
            <person name="Rohde M."/>
            <person name="Goker M."/>
            <person name="Bristow J."/>
            <person name="Eisen J.A."/>
            <person name="Markowitz V."/>
            <person name="Hugenholtz P."/>
            <person name="Klenk H.P."/>
            <person name="Kyrpides N.C."/>
        </authorList>
    </citation>
    <scope>NUCLEOTIDE SEQUENCE [LARGE SCALE GENOMIC DNA]</scope>
    <source>
        <strain evidence="3">ATCC 33309 / DSM 7299 / CCUG 15893 / LMG 7604 / NCTC 12251 / CI</strain>
    </source>
</reference>
<evidence type="ECO:0000256" key="1">
    <source>
        <dbReference type="SAM" id="SignalP"/>
    </source>
</evidence>
<dbReference type="AlphaFoldDB" id="D5V6A9"/>
<dbReference type="STRING" id="572480.Arnit_2530"/>
<evidence type="ECO:0000313" key="3">
    <source>
        <dbReference type="Proteomes" id="UP000000939"/>
    </source>
</evidence>
<dbReference type="RefSeq" id="WP_013136324.1">
    <property type="nucleotide sequence ID" value="NC_014166.1"/>
</dbReference>
<dbReference type="eggNOG" id="COG5263">
    <property type="taxonomic scope" value="Bacteria"/>
</dbReference>